<evidence type="ECO:0000256" key="2">
    <source>
        <dbReference type="ARBA" id="ARBA00022475"/>
    </source>
</evidence>
<dbReference type="SUPFAM" id="SSF53649">
    <property type="entry name" value="Alkaline phosphatase-like"/>
    <property type="match status" value="1"/>
</dbReference>
<evidence type="ECO:0000256" key="1">
    <source>
        <dbReference type="ARBA" id="ARBA00004651"/>
    </source>
</evidence>
<evidence type="ECO:0000256" key="8">
    <source>
        <dbReference type="SAM" id="Phobius"/>
    </source>
</evidence>
<evidence type="ECO:0000256" key="3">
    <source>
        <dbReference type="ARBA" id="ARBA00022679"/>
    </source>
</evidence>
<accession>A0A1T0AS55</accession>
<keyword evidence="6 8" id="KW-0472">Membrane</keyword>
<dbReference type="InterPro" id="IPR058130">
    <property type="entry name" value="PEA_transf_C"/>
</dbReference>
<evidence type="ECO:0000256" key="7">
    <source>
        <dbReference type="ARBA" id="ARBA00038481"/>
    </source>
</evidence>
<comment type="caution">
    <text evidence="10">The sequence shown here is derived from an EMBL/GenBank/DDBJ whole genome shotgun (WGS) entry which is preliminary data.</text>
</comment>
<evidence type="ECO:0000313" key="11">
    <source>
        <dbReference type="Proteomes" id="UP000190867"/>
    </source>
</evidence>
<feature type="transmembrane region" description="Helical" evidence="8">
    <location>
        <begin position="96"/>
        <end position="114"/>
    </location>
</feature>
<dbReference type="InterPro" id="IPR040423">
    <property type="entry name" value="PEA_transferase"/>
</dbReference>
<dbReference type="EMBL" id="MUYA01000007">
    <property type="protein sequence ID" value="OOR99269.1"/>
    <property type="molecule type" value="Genomic_DNA"/>
</dbReference>
<feature type="transmembrane region" description="Helical" evidence="8">
    <location>
        <begin position="126"/>
        <end position="143"/>
    </location>
</feature>
<keyword evidence="2" id="KW-1003">Cell membrane</keyword>
<evidence type="ECO:0000256" key="5">
    <source>
        <dbReference type="ARBA" id="ARBA00022989"/>
    </source>
</evidence>
<dbReference type="GO" id="GO:0016776">
    <property type="term" value="F:phosphotransferase activity, phosphate group as acceptor"/>
    <property type="evidence" value="ECO:0007669"/>
    <property type="project" value="TreeGrafter"/>
</dbReference>
<dbReference type="PANTHER" id="PTHR30443">
    <property type="entry name" value="INNER MEMBRANE PROTEIN"/>
    <property type="match status" value="1"/>
</dbReference>
<evidence type="ECO:0000256" key="4">
    <source>
        <dbReference type="ARBA" id="ARBA00022692"/>
    </source>
</evidence>
<dbReference type="GO" id="GO:0009244">
    <property type="term" value="P:lipopolysaccharide core region biosynthetic process"/>
    <property type="evidence" value="ECO:0007669"/>
    <property type="project" value="TreeGrafter"/>
</dbReference>
<dbReference type="Gene3D" id="3.40.720.10">
    <property type="entry name" value="Alkaline Phosphatase, subunit A"/>
    <property type="match status" value="1"/>
</dbReference>
<dbReference type="PANTHER" id="PTHR30443:SF4">
    <property type="entry name" value="PHOSPHOETHANOLAMINE TRANSFERASE OPGE-RELATED"/>
    <property type="match status" value="1"/>
</dbReference>
<organism evidence="10 11">
    <name type="scientific">Haemophilus paracuniculus</name>
    <dbReference type="NCBI Taxonomy" id="734"/>
    <lineage>
        <taxon>Bacteria</taxon>
        <taxon>Pseudomonadati</taxon>
        <taxon>Pseudomonadota</taxon>
        <taxon>Gammaproteobacteria</taxon>
        <taxon>Pasteurellales</taxon>
        <taxon>Pasteurellaceae</taxon>
        <taxon>Haemophilus</taxon>
    </lineage>
</organism>
<keyword evidence="3" id="KW-0808">Transferase</keyword>
<name>A0A1T0AS55_9PAST</name>
<gene>
    <name evidence="10" type="ORF">B0187_05800</name>
</gene>
<dbReference type="InterPro" id="IPR000917">
    <property type="entry name" value="Sulfatase_N"/>
</dbReference>
<evidence type="ECO:0000313" key="10">
    <source>
        <dbReference type="EMBL" id="OOR99269.1"/>
    </source>
</evidence>
<dbReference type="Pfam" id="PF00884">
    <property type="entry name" value="Sulfatase"/>
    <property type="match status" value="1"/>
</dbReference>
<keyword evidence="11" id="KW-1185">Reference proteome</keyword>
<keyword evidence="5 8" id="KW-1133">Transmembrane helix</keyword>
<protein>
    <recommendedName>
        <fullName evidence="9">Sulfatase N-terminal domain-containing protein</fullName>
    </recommendedName>
</protein>
<comment type="subcellular location">
    <subcellularLocation>
        <location evidence="1">Cell membrane</location>
        <topology evidence="1">Multi-pass membrane protein</topology>
    </subcellularLocation>
</comment>
<dbReference type="InterPro" id="IPR017850">
    <property type="entry name" value="Alkaline_phosphatase_core_sf"/>
</dbReference>
<comment type="similarity">
    <text evidence="7">Belongs to the phosphoethanolamine transferase family.</text>
</comment>
<keyword evidence="4 8" id="KW-0812">Transmembrane</keyword>
<evidence type="ECO:0000259" key="9">
    <source>
        <dbReference type="Pfam" id="PF00884"/>
    </source>
</evidence>
<sequence>MSFSLIFLGCFWIFKGLNGSKTPSLYDVFILSVIILISNINKFVYWGVIFPVLILLALYIPIGSLYGQPSYESIISVFATDVTEAKEFLKNIPSKLYLYSFLCIPFFVISRFFLSDRKILKKGQPIVLLALIVFLLPKNLISFQDKFVTELSKVIKELNVLNGLAIKSDWGQSKLNDSSKYDDYVLIIGESARRDYHNAYGYPVENTPFMSNSNGVLINGFTSPRETTAAALKLMLTKPNYEKQTEQYNFSLIDLIKSAGIETYWISNQGYLSGLDTPIAALAKKSENKIFLKWGDYRAKNTSDNELLPKFKDVLNKKSSKKRFIVLHLYGSHPNPCDRLAGYPKIFKDSEVKPEYREINCYISSIRKTDDFISKVYQMLVAEKNNTGRTFSMVYFSDHGLNHTTVENNKIRMLHNKLREQLTVPLFKISSDDNERNVYTVFKSGMRFTEGLANWIGITNKNVNPNVDLFSNESDTDDQWLKKLLESRKEDPVIDIRP</sequence>
<proteinExistence type="inferred from homology"/>
<feature type="domain" description="Sulfatase N-terminal" evidence="9">
    <location>
        <begin position="183"/>
        <end position="458"/>
    </location>
</feature>
<evidence type="ECO:0000256" key="6">
    <source>
        <dbReference type="ARBA" id="ARBA00023136"/>
    </source>
</evidence>
<reference evidence="10 11" key="1">
    <citation type="submission" date="2017-02" db="EMBL/GenBank/DDBJ databases">
        <title>Draft genome sequence of Haemophilus paracuniculus CCUG 43573 type strain.</title>
        <authorList>
            <person name="Engstrom-Jakobsson H."/>
            <person name="Salva-Serra F."/>
            <person name="Thorell K."/>
            <person name="Gonzales-Siles L."/>
            <person name="Karlsson R."/>
            <person name="Boulund F."/>
            <person name="Engstrand L."/>
            <person name="Kristiansson E."/>
            <person name="Moore E."/>
        </authorList>
    </citation>
    <scope>NUCLEOTIDE SEQUENCE [LARGE SCALE GENOMIC DNA]</scope>
    <source>
        <strain evidence="10 11">CCUG 43573</strain>
    </source>
</reference>
<dbReference type="CDD" id="cd16017">
    <property type="entry name" value="LptA"/>
    <property type="match status" value="1"/>
</dbReference>
<dbReference type="AlphaFoldDB" id="A0A1T0AS55"/>
<dbReference type="OrthoDB" id="9786870at2"/>
<dbReference type="Proteomes" id="UP000190867">
    <property type="component" value="Unassembled WGS sequence"/>
</dbReference>
<feature type="transmembrane region" description="Helical" evidence="8">
    <location>
        <begin position="43"/>
        <end position="62"/>
    </location>
</feature>
<dbReference type="GO" id="GO:0005886">
    <property type="term" value="C:plasma membrane"/>
    <property type="evidence" value="ECO:0007669"/>
    <property type="project" value="UniProtKB-SubCell"/>
</dbReference>